<keyword evidence="15" id="KW-0969">Cilium</keyword>
<sequence length="429" mass="49869">MKVLIHWFFHLSLKERIIFSSFFIIILFFTLALIGWTIHQPYSVLFKQLDAQDAAQMIEKLEQANISYQLSNEGRDILVKQNEVNQTRLKLMSANLQIKGNIGFELFDQNDFGMTDFSRKINYQRALQGELERTISSLEEVRQARVHLVMPEEHLFQEDTRKPQAAVTLKLDHALSQQQVLSIQRLIAASVPQLNQQDVIIVDQNSNDLTELDEKDTKNHLMLKKSLEQYLNQKVQKLLVRIFPEHQIAVSVDISINYDELQRESIIPQQEGRITHEKEVRHAIQDKMKKSKWDEDISLEKSVQFGTQKEYFKRASGSIEYISISVALPADTKPQEIQQIEKLIKNTIGFNSQRGDSISVAALIPPPSTKSRNLPRKIVEHKKESRELFLPISGSLLLLCFIVIVLRQIQYRRNRHLLLKDLILWLQEN</sequence>
<dbReference type="EMBL" id="LNYH01000064">
    <property type="protein sequence ID" value="KTD24998.1"/>
    <property type="molecule type" value="Genomic_DNA"/>
</dbReference>
<dbReference type="PANTHER" id="PTHR30046:SF0">
    <property type="entry name" value="FLAGELLAR M-RING PROTEIN"/>
    <property type="match status" value="1"/>
</dbReference>
<dbReference type="Proteomes" id="UP000054761">
    <property type="component" value="Unassembled WGS sequence"/>
</dbReference>
<feature type="transmembrane region" description="Helical" evidence="12">
    <location>
        <begin position="388"/>
        <end position="406"/>
    </location>
</feature>
<accession>A0A0W0VZ58</accession>
<dbReference type="PRINTS" id="PR01009">
    <property type="entry name" value="FLGMRINGFLIF"/>
</dbReference>
<keyword evidence="6" id="KW-1003">Cell membrane</keyword>
<dbReference type="GO" id="GO:0071973">
    <property type="term" value="P:bacterial-type flagellum-dependent cell motility"/>
    <property type="evidence" value="ECO:0007669"/>
    <property type="project" value="InterPro"/>
</dbReference>
<evidence type="ECO:0000256" key="8">
    <source>
        <dbReference type="ARBA" id="ARBA00022989"/>
    </source>
</evidence>
<keyword evidence="7 12" id="KW-0812">Transmembrane</keyword>
<evidence type="ECO:0000256" key="4">
    <source>
        <dbReference type="ARBA" id="ARBA00007971"/>
    </source>
</evidence>
<proteinExistence type="inferred from homology"/>
<evidence type="ECO:0000259" key="13">
    <source>
        <dbReference type="Pfam" id="PF01514"/>
    </source>
</evidence>
<comment type="function">
    <text evidence="1">The M ring may be actively involved in energy transduction.</text>
</comment>
<dbReference type="InterPro" id="IPR043427">
    <property type="entry name" value="YscJ/FliF"/>
</dbReference>
<evidence type="ECO:0000256" key="6">
    <source>
        <dbReference type="ARBA" id="ARBA00022475"/>
    </source>
</evidence>
<evidence type="ECO:0000256" key="2">
    <source>
        <dbReference type="ARBA" id="ARBA00004117"/>
    </source>
</evidence>
<comment type="caution">
    <text evidence="15">The sequence shown here is derived from an EMBL/GenBank/DDBJ whole genome shotgun (WGS) entry which is preliminary data.</text>
</comment>
<evidence type="ECO:0000256" key="11">
    <source>
        <dbReference type="ARBA" id="ARBA00025936"/>
    </source>
</evidence>
<reference evidence="15 16" key="1">
    <citation type="submission" date="2015-11" db="EMBL/GenBank/DDBJ databases">
        <title>Genomic analysis of 38 Legionella species identifies large and diverse effector repertoires.</title>
        <authorList>
            <person name="Burstein D."/>
            <person name="Amaro F."/>
            <person name="Zusman T."/>
            <person name="Lifshitz Z."/>
            <person name="Cohen O."/>
            <person name="Gilbert J.A."/>
            <person name="Pupko T."/>
            <person name="Shuman H.A."/>
            <person name="Segal G."/>
        </authorList>
    </citation>
    <scope>NUCLEOTIDE SEQUENCE [LARGE SCALE GENOMIC DNA]</scope>
    <source>
        <strain evidence="15 16">Bercovier 4</strain>
    </source>
</reference>
<dbReference type="Gene3D" id="3.30.300.30">
    <property type="match status" value="1"/>
</dbReference>
<dbReference type="PATRIC" id="fig|454.4.peg.1400"/>
<comment type="subcellular location">
    <subcellularLocation>
        <location evidence="2">Bacterial flagellum basal body</location>
    </subcellularLocation>
    <subcellularLocation>
        <location evidence="3">Cell membrane</location>
        <topology evidence="3">Multi-pass membrane protein</topology>
    </subcellularLocation>
</comment>
<dbReference type="NCBIfam" id="TIGR00206">
    <property type="entry name" value="fliF"/>
    <property type="match status" value="1"/>
</dbReference>
<feature type="transmembrane region" description="Helical" evidence="12">
    <location>
        <begin position="17"/>
        <end position="38"/>
    </location>
</feature>
<feature type="domain" description="Flagellar M-ring N-terminal" evidence="13">
    <location>
        <begin position="41"/>
        <end position="210"/>
    </location>
</feature>
<name>A0A0W0VZ58_9GAMM</name>
<evidence type="ECO:0000313" key="16">
    <source>
        <dbReference type="Proteomes" id="UP000054761"/>
    </source>
</evidence>
<dbReference type="STRING" id="454.Lisr_1294"/>
<comment type="similarity">
    <text evidence="4">Belongs to the FliF family.</text>
</comment>
<dbReference type="InterPro" id="IPR013556">
    <property type="entry name" value="Flag_M-ring_C"/>
</dbReference>
<keyword evidence="10" id="KW-0975">Bacterial flagellum</keyword>
<evidence type="ECO:0000259" key="14">
    <source>
        <dbReference type="Pfam" id="PF08345"/>
    </source>
</evidence>
<keyword evidence="15" id="KW-0966">Cell projection</keyword>
<evidence type="ECO:0000256" key="9">
    <source>
        <dbReference type="ARBA" id="ARBA00023136"/>
    </source>
</evidence>
<dbReference type="AlphaFoldDB" id="A0A0W0VZ58"/>
<dbReference type="GO" id="GO:0005886">
    <property type="term" value="C:plasma membrane"/>
    <property type="evidence" value="ECO:0007669"/>
    <property type="project" value="UniProtKB-SubCell"/>
</dbReference>
<feature type="domain" description="Flagellar M-ring C-terminal" evidence="14">
    <location>
        <begin position="294"/>
        <end position="362"/>
    </location>
</feature>
<protein>
    <recommendedName>
        <fullName evidence="5">Flagellar M-ring protein</fullName>
    </recommendedName>
</protein>
<organism evidence="15 16">
    <name type="scientific">Legionella israelensis</name>
    <dbReference type="NCBI Taxonomy" id="454"/>
    <lineage>
        <taxon>Bacteria</taxon>
        <taxon>Pseudomonadati</taxon>
        <taxon>Pseudomonadota</taxon>
        <taxon>Gammaproteobacteria</taxon>
        <taxon>Legionellales</taxon>
        <taxon>Legionellaceae</taxon>
        <taxon>Legionella</taxon>
    </lineage>
</organism>
<evidence type="ECO:0000256" key="5">
    <source>
        <dbReference type="ARBA" id="ARBA00017949"/>
    </source>
</evidence>
<comment type="subunit">
    <text evidence="11">The basal body constitutes a major portion of the flagellar organelle and consists of four rings (L,P,S, and M) mounted on a central rod. The M ring is integral to the inner membrane of the cell and may be connected to the flagellar rod via the S ring. The S (supramembrane ring) lies just distal to the M ring. The L and P rings lie in the outer membrane and the periplasmic space, respectively.</text>
</comment>
<evidence type="ECO:0000256" key="1">
    <source>
        <dbReference type="ARBA" id="ARBA00003820"/>
    </source>
</evidence>
<dbReference type="Pfam" id="PF01514">
    <property type="entry name" value="YscJ_FliF"/>
    <property type="match status" value="1"/>
</dbReference>
<dbReference type="InterPro" id="IPR006182">
    <property type="entry name" value="FliF_N_dom"/>
</dbReference>
<keyword evidence="16" id="KW-1185">Reference proteome</keyword>
<keyword evidence="9 12" id="KW-0472">Membrane</keyword>
<dbReference type="OrthoDB" id="8554211at2"/>
<dbReference type="GO" id="GO:0003774">
    <property type="term" value="F:cytoskeletal motor activity"/>
    <property type="evidence" value="ECO:0007669"/>
    <property type="project" value="InterPro"/>
</dbReference>
<evidence type="ECO:0000256" key="10">
    <source>
        <dbReference type="ARBA" id="ARBA00023143"/>
    </source>
</evidence>
<keyword evidence="15" id="KW-0282">Flagellum</keyword>
<evidence type="ECO:0000256" key="7">
    <source>
        <dbReference type="ARBA" id="ARBA00022692"/>
    </source>
</evidence>
<dbReference type="RefSeq" id="WP_058501652.1">
    <property type="nucleotide sequence ID" value="NZ_CAAAJA010000003.1"/>
</dbReference>
<evidence type="ECO:0000256" key="12">
    <source>
        <dbReference type="SAM" id="Phobius"/>
    </source>
</evidence>
<dbReference type="InterPro" id="IPR000067">
    <property type="entry name" value="FlgMring_FliF"/>
</dbReference>
<dbReference type="InterPro" id="IPR045851">
    <property type="entry name" value="AMP-bd_C_sf"/>
</dbReference>
<dbReference type="GO" id="GO:0009431">
    <property type="term" value="C:bacterial-type flagellum basal body, MS ring"/>
    <property type="evidence" value="ECO:0007669"/>
    <property type="project" value="InterPro"/>
</dbReference>
<evidence type="ECO:0000256" key="3">
    <source>
        <dbReference type="ARBA" id="ARBA00004651"/>
    </source>
</evidence>
<dbReference type="PANTHER" id="PTHR30046">
    <property type="entry name" value="FLAGELLAR M-RING PROTEIN"/>
    <property type="match status" value="1"/>
</dbReference>
<gene>
    <name evidence="15" type="primary">fliF</name>
    <name evidence="15" type="ORF">Lisr_1294</name>
</gene>
<evidence type="ECO:0000313" key="15">
    <source>
        <dbReference type="EMBL" id="KTD24998.1"/>
    </source>
</evidence>
<keyword evidence="8 12" id="KW-1133">Transmembrane helix</keyword>
<dbReference type="Pfam" id="PF08345">
    <property type="entry name" value="YscJ_FliF_C"/>
    <property type="match status" value="1"/>
</dbReference>